<dbReference type="OrthoDB" id="9968613at2"/>
<proteinExistence type="predicted"/>
<dbReference type="InterPro" id="IPR058548">
    <property type="entry name" value="MlaB-like_STAS"/>
</dbReference>
<accession>A0A1K1SMI3</accession>
<dbReference type="AlphaFoldDB" id="A0A1K1SMI3"/>
<reference evidence="3" key="1">
    <citation type="submission" date="2016-11" db="EMBL/GenBank/DDBJ databases">
        <authorList>
            <person name="Varghese N."/>
            <person name="Submissions S."/>
        </authorList>
    </citation>
    <scope>NUCLEOTIDE SEQUENCE [LARGE SCALE GENOMIC DNA]</scope>
    <source>
        <strain evidence="3">DSM 44671</strain>
    </source>
</reference>
<keyword evidence="3" id="KW-1185">Reference proteome</keyword>
<dbReference type="STRING" id="546364.SAMN04489730_6165"/>
<gene>
    <name evidence="2" type="ORF">SAMN04489730_6165</name>
</gene>
<dbReference type="Gene3D" id="3.30.750.24">
    <property type="entry name" value="STAS domain"/>
    <property type="match status" value="1"/>
</dbReference>
<dbReference type="CDD" id="cd07043">
    <property type="entry name" value="STAS_anti-anti-sigma_factors"/>
    <property type="match status" value="1"/>
</dbReference>
<evidence type="ECO:0000313" key="3">
    <source>
        <dbReference type="Proteomes" id="UP000182740"/>
    </source>
</evidence>
<dbReference type="Proteomes" id="UP000182740">
    <property type="component" value="Unassembled WGS sequence"/>
</dbReference>
<dbReference type="InterPro" id="IPR036513">
    <property type="entry name" value="STAS_dom_sf"/>
</dbReference>
<dbReference type="Pfam" id="PF13466">
    <property type="entry name" value="STAS_2"/>
    <property type="match status" value="1"/>
</dbReference>
<dbReference type="EMBL" id="FPJG01000006">
    <property type="protein sequence ID" value="SFW85539.1"/>
    <property type="molecule type" value="Genomic_DNA"/>
</dbReference>
<evidence type="ECO:0000313" key="2">
    <source>
        <dbReference type="EMBL" id="SFW85539.1"/>
    </source>
</evidence>
<evidence type="ECO:0000259" key="1">
    <source>
        <dbReference type="Pfam" id="PF13466"/>
    </source>
</evidence>
<dbReference type="SUPFAM" id="SSF52091">
    <property type="entry name" value="SpoIIaa-like"/>
    <property type="match status" value="1"/>
</dbReference>
<protein>
    <submittedName>
        <fullName evidence="2">STAS domain-containing protein</fullName>
    </submittedName>
</protein>
<sequence length="113" mass="11694">MSTTTEPHDRGSRPAEFEAAGEVVRVRAPGDHLDARTAGQLVAPVAAAPPGATVVVDLSAVTHLSLEAAGTLMTLTRHCQAEGRTLRVAASDSARRKLALLGLDAVLPLQPPD</sequence>
<feature type="domain" description="MlaB-like STAS" evidence="1">
    <location>
        <begin position="32"/>
        <end position="104"/>
    </location>
</feature>
<name>A0A1K1SMI3_9PSEU</name>
<dbReference type="RefSeq" id="WP_072479541.1">
    <property type="nucleotide sequence ID" value="NZ_FPJG01000006.1"/>
</dbReference>
<organism evidence="2 3">
    <name type="scientific">Amycolatopsis australiensis</name>
    <dbReference type="NCBI Taxonomy" id="546364"/>
    <lineage>
        <taxon>Bacteria</taxon>
        <taxon>Bacillati</taxon>
        <taxon>Actinomycetota</taxon>
        <taxon>Actinomycetes</taxon>
        <taxon>Pseudonocardiales</taxon>
        <taxon>Pseudonocardiaceae</taxon>
        <taxon>Amycolatopsis</taxon>
    </lineage>
</organism>